<reference evidence="2" key="1">
    <citation type="submission" date="2016-01" db="EMBL/GenBank/DDBJ databases">
        <authorList>
            <person name="Mitreva M."/>
            <person name="Pepin K.H."/>
            <person name="Mihindukulasuriya K.A."/>
            <person name="Fulton R."/>
            <person name="Fronick C."/>
            <person name="O'Laughlin M."/>
            <person name="Miner T."/>
            <person name="Herter B."/>
            <person name="Rosa B.A."/>
            <person name="Cordes M."/>
            <person name="Tomlinson C."/>
            <person name="Wollam A."/>
            <person name="Palsikar V.B."/>
            <person name="Mardis E.R."/>
            <person name="Wilson R.K."/>
        </authorList>
    </citation>
    <scope>NUCLEOTIDE SEQUENCE [LARGE SCALE GENOMIC DNA]</scope>
    <source>
        <strain evidence="2">CMW8396</strain>
    </source>
</reference>
<evidence type="ECO:0000313" key="1">
    <source>
        <dbReference type="EMBL" id="KXA16926.1"/>
    </source>
</evidence>
<accession>A0A133NKU9</accession>
<dbReference type="Proteomes" id="UP000070617">
    <property type="component" value="Unassembled WGS sequence"/>
</dbReference>
<dbReference type="PATRIC" id="fig|134605.3.peg.109"/>
<sequence length="40" mass="4898">MPIYRLLIKKVGDIKYSLEINVVHKRIKYSTIEQKKYKEM</sequence>
<keyword evidence="2" id="KW-1185">Reference proteome</keyword>
<evidence type="ECO:0000313" key="2">
    <source>
        <dbReference type="Proteomes" id="UP000070617"/>
    </source>
</evidence>
<protein>
    <submittedName>
        <fullName evidence="1">Uncharacterized protein</fullName>
    </submittedName>
</protein>
<gene>
    <name evidence="1" type="ORF">HMPREF3206_00107</name>
</gene>
<dbReference type="AlphaFoldDB" id="A0A133NKU9"/>
<proteinExistence type="predicted"/>
<comment type="caution">
    <text evidence="1">The sequence shown here is derived from an EMBL/GenBank/DDBJ whole genome shotgun (WGS) entry which is preliminary data.</text>
</comment>
<dbReference type="EMBL" id="LRPX01000004">
    <property type="protein sequence ID" value="KXA16926.1"/>
    <property type="molecule type" value="Genomic_DNA"/>
</dbReference>
<dbReference type="STRING" id="134605.HMPREF3206_00107"/>
<name>A0A133NKU9_9FUSO</name>
<organism evidence="1 2">
    <name type="scientific">Fusobacterium equinum</name>
    <dbReference type="NCBI Taxonomy" id="134605"/>
    <lineage>
        <taxon>Bacteria</taxon>
        <taxon>Fusobacteriati</taxon>
        <taxon>Fusobacteriota</taxon>
        <taxon>Fusobacteriia</taxon>
        <taxon>Fusobacteriales</taxon>
        <taxon>Fusobacteriaceae</taxon>
        <taxon>Fusobacterium</taxon>
    </lineage>
</organism>